<evidence type="ECO:0000256" key="7">
    <source>
        <dbReference type="RuleBase" id="RU004011"/>
    </source>
</evidence>
<dbReference type="PROSITE" id="PS51374">
    <property type="entry name" value="NDPK_LIKE"/>
    <property type="match status" value="1"/>
</dbReference>
<dbReference type="GO" id="GO:0006228">
    <property type="term" value="P:UTP biosynthetic process"/>
    <property type="evidence" value="ECO:0007669"/>
    <property type="project" value="InterPro"/>
</dbReference>
<sequence length="103" mass="11075">MLQTPDRVLAEHYHDLQTKPLYPALISYRTSGPVVAMVWEGPNVVCSLRTVIGHTDSAETAPAPSGGSADSVEGAPRDSQLWFQSSELVHGADENHQSSIYAA</sequence>
<evidence type="ECO:0000313" key="11">
    <source>
        <dbReference type="Proteomes" id="UP000645828"/>
    </source>
</evidence>
<organism evidence="10 11">
    <name type="scientific">Nyctereutes procyonoides</name>
    <name type="common">Raccoon dog</name>
    <name type="synonym">Canis procyonoides</name>
    <dbReference type="NCBI Taxonomy" id="34880"/>
    <lineage>
        <taxon>Eukaryota</taxon>
        <taxon>Metazoa</taxon>
        <taxon>Chordata</taxon>
        <taxon>Craniata</taxon>
        <taxon>Vertebrata</taxon>
        <taxon>Euteleostomi</taxon>
        <taxon>Mammalia</taxon>
        <taxon>Eutheria</taxon>
        <taxon>Laurasiatheria</taxon>
        <taxon>Carnivora</taxon>
        <taxon>Caniformia</taxon>
        <taxon>Canidae</taxon>
        <taxon>Nyctereutes</taxon>
    </lineage>
</organism>
<feature type="region of interest" description="Disordered" evidence="8">
    <location>
        <begin position="57"/>
        <end position="103"/>
    </location>
</feature>
<dbReference type="InterPro" id="IPR034907">
    <property type="entry name" value="NDK-like_dom"/>
</dbReference>
<evidence type="ECO:0000256" key="1">
    <source>
        <dbReference type="ARBA" id="ARBA00001946"/>
    </source>
</evidence>
<dbReference type="InterPro" id="IPR001564">
    <property type="entry name" value="Nucleoside_diP_kinase"/>
</dbReference>
<evidence type="ECO:0000259" key="9">
    <source>
        <dbReference type="SMART" id="SM00562"/>
    </source>
</evidence>
<protein>
    <recommendedName>
        <fullName evidence="3">nucleoside-diphosphate kinase</fullName>
        <ecNumber evidence="3">2.7.4.6</ecNumber>
    </recommendedName>
</protein>
<evidence type="ECO:0000313" key="10">
    <source>
        <dbReference type="EMBL" id="CAD7682819.1"/>
    </source>
</evidence>
<comment type="caution">
    <text evidence="6">Lacks conserved residue(s) required for the propagation of feature annotation.</text>
</comment>
<dbReference type="Pfam" id="PF00334">
    <property type="entry name" value="NDK"/>
    <property type="match status" value="1"/>
</dbReference>
<comment type="cofactor">
    <cofactor evidence="1">
        <name>Mg(2+)</name>
        <dbReference type="ChEBI" id="CHEBI:18420"/>
    </cofactor>
</comment>
<evidence type="ECO:0000256" key="2">
    <source>
        <dbReference type="ARBA" id="ARBA00008142"/>
    </source>
</evidence>
<comment type="similarity">
    <text evidence="2 6 7">Belongs to the NDK family.</text>
</comment>
<dbReference type="SMART" id="SM00562">
    <property type="entry name" value="NDK"/>
    <property type="match status" value="1"/>
</dbReference>
<dbReference type="EMBL" id="CAJHUB010000754">
    <property type="protein sequence ID" value="CAD7682819.1"/>
    <property type="molecule type" value="Genomic_DNA"/>
</dbReference>
<accession>A0A811Z706</accession>
<evidence type="ECO:0000256" key="8">
    <source>
        <dbReference type="SAM" id="MobiDB-lite"/>
    </source>
</evidence>
<dbReference type="EC" id="2.7.4.6" evidence="3"/>
<feature type="domain" description="Nucleoside diphosphate kinase-like" evidence="9">
    <location>
        <begin position="1"/>
        <end position="90"/>
    </location>
</feature>
<dbReference type="PANTHER" id="PTHR11349">
    <property type="entry name" value="NUCLEOSIDE DIPHOSPHATE KINASE"/>
    <property type="match status" value="1"/>
</dbReference>
<keyword evidence="4" id="KW-0808">Transferase</keyword>
<dbReference type="Gene3D" id="3.30.70.141">
    <property type="entry name" value="Nucleoside diphosphate kinase-like domain"/>
    <property type="match status" value="1"/>
</dbReference>
<dbReference type="InterPro" id="IPR036850">
    <property type="entry name" value="NDK-like_dom_sf"/>
</dbReference>
<reference evidence="10" key="1">
    <citation type="submission" date="2020-12" db="EMBL/GenBank/DDBJ databases">
        <authorList>
            <consortium name="Molecular Ecology Group"/>
        </authorList>
    </citation>
    <scope>NUCLEOTIDE SEQUENCE</scope>
    <source>
        <strain evidence="10">TBG_1078</strain>
    </source>
</reference>
<evidence type="ECO:0000256" key="4">
    <source>
        <dbReference type="ARBA" id="ARBA00022679"/>
    </source>
</evidence>
<proteinExistence type="inferred from homology"/>
<dbReference type="GO" id="GO:0006241">
    <property type="term" value="P:CTP biosynthetic process"/>
    <property type="evidence" value="ECO:0007669"/>
    <property type="project" value="InterPro"/>
</dbReference>
<dbReference type="SUPFAM" id="SSF54919">
    <property type="entry name" value="Nucleoside diphosphate kinase, NDK"/>
    <property type="match status" value="1"/>
</dbReference>
<keyword evidence="11" id="KW-1185">Reference proteome</keyword>
<dbReference type="GO" id="GO:0004550">
    <property type="term" value="F:nucleoside diphosphate kinase activity"/>
    <property type="evidence" value="ECO:0007669"/>
    <property type="project" value="UniProtKB-EC"/>
</dbReference>
<dbReference type="PRINTS" id="PR01243">
    <property type="entry name" value="NUCDPKINASE"/>
</dbReference>
<evidence type="ECO:0000256" key="5">
    <source>
        <dbReference type="ARBA" id="ARBA00022777"/>
    </source>
</evidence>
<comment type="caution">
    <text evidence="10">The sequence shown here is derived from an EMBL/GenBank/DDBJ whole genome shotgun (WGS) entry which is preliminary data.</text>
</comment>
<evidence type="ECO:0000256" key="3">
    <source>
        <dbReference type="ARBA" id="ARBA00012966"/>
    </source>
</evidence>
<name>A0A811Z706_NYCPR</name>
<dbReference type="Proteomes" id="UP000645828">
    <property type="component" value="Unassembled WGS sequence"/>
</dbReference>
<dbReference type="GO" id="GO:0006183">
    <property type="term" value="P:GTP biosynthetic process"/>
    <property type="evidence" value="ECO:0007669"/>
    <property type="project" value="InterPro"/>
</dbReference>
<evidence type="ECO:0000256" key="6">
    <source>
        <dbReference type="PROSITE-ProRule" id="PRU00706"/>
    </source>
</evidence>
<dbReference type="AlphaFoldDB" id="A0A811Z706"/>
<keyword evidence="5" id="KW-0418">Kinase</keyword>
<gene>
    <name evidence="10" type="ORF">NYPRO_LOCUS15611</name>
</gene>